<organism evidence="2 3">
    <name type="scientific">Remersonia thermophila</name>
    <dbReference type="NCBI Taxonomy" id="72144"/>
    <lineage>
        <taxon>Eukaryota</taxon>
        <taxon>Fungi</taxon>
        <taxon>Dikarya</taxon>
        <taxon>Ascomycota</taxon>
        <taxon>Pezizomycotina</taxon>
        <taxon>Sordariomycetes</taxon>
        <taxon>Sordariomycetidae</taxon>
        <taxon>Sordariales</taxon>
        <taxon>Sordariales incertae sedis</taxon>
        <taxon>Remersonia</taxon>
    </lineage>
</organism>
<gene>
    <name evidence="2" type="ORF">VTJ83DRAFT_1041</name>
</gene>
<accession>A0ABR4DMV9</accession>
<feature type="compositionally biased region" description="Polar residues" evidence="1">
    <location>
        <begin position="103"/>
        <end position="139"/>
    </location>
</feature>
<dbReference type="GeneID" id="98121801"/>
<name>A0ABR4DMV9_9PEZI</name>
<keyword evidence="3" id="KW-1185">Reference proteome</keyword>
<sequence length="446" mass="48661">MPASGEHLKRYHGRDRRCHDCQKAWRSETDRAVRRALHEHPSECSLSEMQSRKGVKWYPCLTQESYEEWKLKKDGMQREEEYNFLLNAEKDEEPEWIRASCETTASSQRRVANRASSRQRLPSTSQSPAVRQSPTNYQPSPIDGSSAVHQPLADHQPSANRGQPWPADQSPGSTLRMLPGANNDVVKVGNYNGSHISQVCRISTETSELHQTFVDSHPPPGIQQTSTSRKRPLSPSSPISSGRLRPSSGNGTTQATTLVPMDSSTSAGEGSRPQDTGGSEGADIRSAPSIPGDPGGSYLPLSAGNPPPRVASQGAGIANNNTGVHGSSGLGQIQQRSSLSFDYLTTKYQWDAPASNSDFGDQPTFEQEDGSALPPLTHGTRSNPDTESAIAENQDHETGLQPAYEKQVPLFFDTPANNTPEDYPLEITDLIFEETGEFLDKWNPGG</sequence>
<protein>
    <recommendedName>
        <fullName evidence="4">C2H2-type domain-containing protein</fullName>
    </recommendedName>
</protein>
<proteinExistence type="predicted"/>
<reference evidence="2 3" key="1">
    <citation type="journal article" date="2024" name="Commun. Biol.">
        <title>Comparative genomic analysis of thermophilic fungi reveals convergent evolutionary adaptations and gene losses.</title>
        <authorList>
            <person name="Steindorff A.S."/>
            <person name="Aguilar-Pontes M.V."/>
            <person name="Robinson A.J."/>
            <person name="Andreopoulos B."/>
            <person name="LaButti K."/>
            <person name="Kuo A."/>
            <person name="Mondo S."/>
            <person name="Riley R."/>
            <person name="Otillar R."/>
            <person name="Haridas S."/>
            <person name="Lipzen A."/>
            <person name="Grimwood J."/>
            <person name="Schmutz J."/>
            <person name="Clum A."/>
            <person name="Reid I.D."/>
            <person name="Moisan M.C."/>
            <person name="Butler G."/>
            <person name="Nguyen T.T.M."/>
            <person name="Dewar K."/>
            <person name="Conant G."/>
            <person name="Drula E."/>
            <person name="Henrissat B."/>
            <person name="Hansel C."/>
            <person name="Singer S."/>
            <person name="Hutchinson M.I."/>
            <person name="de Vries R.P."/>
            <person name="Natvig D.O."/>
            <person name="Powell A.J."/>
            <person name="Tsang A."/>
            <person name="Grigoriev I.V."/>
        </authorList>
    </citation>
    <scope>NUCLEOTIDE SEQUENCE [LARGE SCALE GENOMIC DNA]</scope>
    <source>
        <strain evidence="2 3">ATCC 22073</strain>
    </source>
</reference>
<dbReference type="EMBL" id="JAZGUE010000001">
    <property type="protein sequence ID" value="KAL2271670.1"/>
    <property type="molecule type" value="Genomic_DNA"/>
</dbReference>
<evidence type="ECO:0000313" key="3">
    <source>
        <dbReference type="Proteomes" id="UP001600064"/>
    </source>
</evidence>
<dbReference type="RefSeq" id="XP_070870394.1">
    <property type="nucleotide sequence ID" value="XM_071007157.1"/>
</dbReference>
<evidence type="ECO:0000313" key="2">
    <source>
        <dbReference type="EMBL" id="KAL2271670.1"/>
    </source>
</evidence>
<feature type="region of interest" description="Disordered" evidence="1">
    <location>
        <begin position="103"/>
        <end position="180"/>
    </location>
</feature>
<dbReference type="Proteomes" id="UP001600064">
    <property type="component" value="Unassembled WGS sequence"/>
</dbReference>
<feature type="region of interest" description="Disordered" evidence="1">
    <location>
        <begin position="212"/>
        <end position="330"/>
    </location>
</feature>
<comment type="caution">
    <text evidence="2">The sequence shown here is derived from an EMBL/GenBank/DDBJ whole genome shotgun (WGS) entry which is preliminary data.</text>
</comment>
<evidence type="ECO:0008006" key="4">
    <source>
        <dbReference type="Google" id="ProtNLM"/>
    </source>
</evidence>
<feature type="region of interest" description="Disordered" evidence="1">
    <location>
        <begin position="354"/>
        <end position="400"/>
    </location>
</feature>
<feature type="compositionally biased region" description="Polar residues" evidence="1">
    <location>
        <begin position="318"/>
        <end position="330"/>
    </location>
</feature>
<feature type="compositionally biased region" description="Polar residues" evidence="1">
    <location>
        <begin position="247"/>
        <end position="277"/>
    </location>
</feature>
<evidence type="ECO:0000256" key="1">
    <source>
        <dbReference type="SAM" id="MobiDB-lite"/>
    </source>
</evidence>